<sequence length="57" mass="6173">MTDCAGAAAWRGGIDKRSRPRPAIRSGCRPIGPREGWGVPEIHPVRPPLVEDEPDEG</sequence>
<name>A0A1H7Q4Y2_9NOCA</name>
<dbReference type="Proteomes" id="UP000198677">
    <property type="component" value="Unassembled WGS sequence"/>
</dbReference>
<protein>
    <submittedName>
        <fullName evidence="2">Uncharacterized protein</fullName>
    </submittedName>
</protein>
<reference evidence="3" key="1">
    <citation type="submission" date="2016-10" db="EMBL/GenBank/DDBJ databases">
        <authorList>
            <person name="Varghese N."/>
            <person name="Submissions S."/>
        </authorList>
    </citation>
    <scope>NUCLEOTIDE SEQUENCE [LARGE SCALE GENOMIC DNA]</scope>
    <source>
        <strain evidence="3">DSM 44675</strain>
    </source>
</reference>
<accession>A0A1H7Q4Y2</accession>
<dbReference type="AlphaFoldDB" id="A0A1H7Q4Y2"/>
<proteinExistence type="predicted"/>
<organism evidence="2 3">
    <name type="scientific">Rhodococcus maanshanensis</name>
    <dbReference type="NCBI Taxonomy" id="183556"/>
    <lineage>
        <taxon>Bacteria</taxon>
        <taxon>Bacillati</taxon>
        <taxon>Actinomycetota</taxon>
        <taxon>Actinomycetes</taxon>
        <taxon>Mycobacteriales</taxon>
        <taxon>Nocardiaceae</taxon>
        <taxon>Rhodococcus</taxon>
    </lineage>
</organism>
<feature type="region of interest" description="Disordered" evidence="1">
    <location>
        <begin position="1"/>
        <end position="57"/>
    </location>
</feature>
<gene>
    <name evidence="2" type="ORF">SAMN05444583_10940</name>
</gene>
<dbReference type="EMBL" id="FOAW01000009">
    <property type="protein sequence ID" value="SEL43042.1"/>
    <property type="molecule type" value="Genomic_DNA"/>
</dbReference>
<keyword evidence="3" id="KW-1185">Reference proteome</keyword>
<evidence type="ECO:0000256" key="1">
    <source>
        <dbReference type="SAM" id="MobiDB-lite"/>
    </source>
</evidence>
<evidence type="ECO:0000313" key="3">
    <source>
        <dbReference type="Proteomes" id="UP000198677"/>
    </source>
</evidence>
<evidence type="ECO:0000313" key="2">
    <source>
        <dbReference type="EMBL" id="SEL43042.1"/>
    </source>
</evidence>